<dbReference type="Pfam" id="PF00081">
    <property type="entry name" value="Sod_Fe_N"/>
    <property type="match status" value="1"/>
</dbReference>
<comment type="caution">
    <text evidence="9">The sequence shown here is derived from an EMBL/GenBank/DDBJ whole genome shotgun (WGS) entry which is preliminary data.</text>
</comment>
<evidence type="ECO:0000259" key="7">
    <source>
        <dbReference type="Pfam" id="PF00081"/>
    </source>
</evidence>
<dbReference type="PIRSF" id="PIRSF000349">
    <property type="entry name" value="SODismutase"/>
    <property type="match status" value="1"/>
</dbReference>
<feature type="domain" description="Manganese/iron superoxide dismutase N-terminal" evidence="7">
    <location>
        <begin position="2"/>
        <end position="86"/>
    </location>
</feature>
<feature type="binding site" evidence="5">
    <location>
        <position position="165"/>
    </location>
    <ligand>
        <name>Mn(2+)</name>
        <dbReference type="ChEBI" id="CHEBI:29035"/>
    </ligand>
</feature>
<dbReference type="EMBL" id="AFBI03000004">
    <property type="protein sequence ID" value="EJW01778.1"/>
    <property type="molecule type" value="Genomic_DNA"/>
</dbReference>
<evidence type="ECO:0000313" key="9">
    <source>
        <dbReference type="EMBL" id="EJW01778.1"/>
    </source>
</evidence>
<dbReference type="EC" id="1.15.1.1" evidence="6"/>
<dbReference type="SUPFAM" id="SSF46609">
    <property type="entry name" value="Fe,Mn superoxide dismutase (SOD), N-terminal domain"/>
    <property type="match status" value="1"/>
</dbReference>
<dbReference type="InterPro" id="IPR036314">
    <property type="entry name" value="SOD_C_sf"/>
</dbReference>
<dbReference type="Proteomes" id="UP000003163">
    <property type="component" value="Unassembled WGS sequence"/>
</dbReference>
<evidence type="ECO:0000256" key="6">
    <source>
        <dbReference type="RuleBase" id="RU000414"/>
    </source>
</evidence>
<dbReference type="HOGENOM" id="CLU_031625_2_1_1"/>
<dbReference type="InterPro" id="IPR001189">
    <property type="entry name" value="Mn/Fe_SOD"/>
</dbReference>
<dbReference type="OrthoDB" id="239262at2759"/>
<keyword evidence="2 5" id="KW-0479">Metal-binding</keyword>
<dbReference type="FunFam" id="3.55.40.20:FF:000004">
    <property type="entry name" value="Superoxide dismutase [Fe]"/>
    <property type="match status" value="1"/>
</dbReference>
<organism evidence="9 10">
    <name type="scientific">Edhazardia aedis (strain USNM 41457)</name>
    <name type="common">Microsporidian parasite</name>
    <dbReference type="NCBI Taxonomy" id="1003232"/>
    <lineage>
        <taxon>Eukaryota</taxon>
        <taxon>Fungi</taxon>
        <taxon>Fungi incertae sedis</taxon>
        <taxon>Microsporidia</taxon>
        <taxon>Edhazardia</taxon>
    </lineage>
</organism>
<evidence type="ECO:0000313" key="10">
    <source>
        <dbReference type="Proteomes" id="UP000003163"/>
    </source>
</evidence>
<dbReference type="PRINTS" id="PR01703">
    <property type="entry name" value="MNSODISMTASE"/>
</dbReference>
<reference evidence="9 10" key="1">
    <citation type="submission" date="2011-08" db="EMBL/GenBank/DDBJ databases">
        <authorList>
            <person name="Liu Z.J."/>
            <person name="Shi F.L."/>
            <person name="Lu J.Q."/>
            <person name="Li M."/>
            <person name="Wang Z.L."/>
        </authorList>
    </citation>
    <scope>NUCLEOTIDE SEQUENCE [LARGE SCALE GENOMIC DNA]</scope>
    <source>
        <strain evidence="9 10">USNM 41457</strain>
    </source>
</reference>
<dbReference type="Gene3D" id="1.10.287.990">
    <property type="entry name" value="Fe,Mn superoxide dismutase (SOD) domain"/>
    <property type="match status" value="1"/>
</dbReference>
<dbReference type="AlphaFoldDB" id="J8ZQ09"/>
<evidence type="ECO:0000256" key="4">
    <source>
        <dbReference type="ARBA" id="ARBA00037226"/>
    </source>
</evidence>
<evidence type="ECO:0000256" key="1">
    <source>
        <dbReference type="ARBA" id="ARBA00008714"/>
    </source>
</evidence>
<feature type="domain" description="Manganese/iron superoxide dismutase C-terminal" evidence="8">
    <location>
        <begin position="97"/>
        <end position="196"/>
    </location>
</feature>
<keyword evidence="10" id="KW-1185">Reference proteome</keyword>
<dbReference type="PANTHER" id="PTHR43595:SF2">
    <property type="entry name" value="SMALL RIBOSOMAL SUBUNIT PROTEIN MS42"/>
    <property type="match status" value="1"/>
</dbReference>
<comment type="similarity">
    <text evidence="1 6">Belongs to the iron/manganese superoxide dismutase family.</text>
</comment>
<dbReference type="OMA" id="GSYEGWK"/>
<dbReference type="InterPro" id="IPR036324">
    <property type="entry name" value="Mn/Fe_SOD_N_sf"/>
</dbReference>
<comment type="catalytic activity">
    <reaction evidence="6">
        <text>2 superoxide + 2 H(+) = H2O2 + O2</text>
        <dbReference type="Rhea" id="RHEA:20696"/>
        <dbReference type="ChEBI" id="CHEBI:15378"/>
        <dbReference type="ChEBI" id="CHEBI:15379"/>
        <dbReference type="ChEBI" id="CHEBI:16240"/>
        <dbReference type="ChEBI" id="CHEBI:18421"/>
        <dbReference type="EC" id="1.15.1.1"/>
    </reaction>
</comment>
<dbReference type="GO" id="GO:0046872">
    <property type="term" value="F:metal ion binding"/>
    <property type="evidence" value="ECO:0007669"/>
    <property type="project" value="UniProtKB-KW"/>
</dbReference>
<dbReference type="FunCoup" id="J8ZQ09">
    <property type="interactions" value="62"/>
</dbReference>
<feature type="binding site" evidence="5">
    <location>
        <position position="79"/>
    </location>
    <ligand>
        <name>Mn(2+)</name>
        <dbReference type="ChEBI" id="CHEBI:29035"/>
    </ligand>
</feature>
<keyword evidence="3 6" id="KW-0560">Oxidoreductase</keyword>
<evidence type="ECO:0000256" key="5">
    <source>
        <dbReference type="PIRSR" id="PIRSR000349-1"/>
    </source>
</evidence>
<feature type="binding site" evidence="5">
    <location>
        <position position="26"/>
    </location>
    <ligand>
        <name>Mn(2+)</name>
        <dbReference type="ChEBI" id="CHEBI:29035"/>
    </ligand>
</feature>
<dbReference type="VEuPathDB" id="MicrosporidiaDB:EDEG_00369"/>
<accession>J8ZQ09</accession>
<protein>
    <recommendedName>
        <fullName evidence="6">Superoxide dismutase</fullName>
        <ecNumber evidence="6">1.15.1.1</ecNumber>
    </recommendedName>
</protein>
<evidence type="ECO:0000256" key="2">
    <source>
        <dbReference type="ARBA" id="ARBA00022723"/>
    </source>
</evidence>
<reference evidence="10" key="2">
    <citation type="submission" date="2015-07" db="EMBL/GenBank/DDBJ databases">
        <title>Contrasting host-pathogen interactions and genome evolution in two generalist and specialist microsporidian pathogens of mosquitoes.</title>
        <authorList>
            <consortium name="The Broad Institute Genomics Platform"/>
            <consortium name="The Broad Institute Genome Sequencing Center for Infectious Disease"/>
            <person name="Cuomo C.A."/>
            <person name="Sanscrainte N.D."/>
            <person name="Goldberg J.M."/>
            <person name="Heiman D."/>
            <person name="Young S."/>
            <person name="Zeng Q."/>
            <person name="Becnel J.J."/>
            <person name="Birren B.W."/>
        </authorList>
    </citation>
    <scope>NUCLEOTIDE SEQUENCE [LARGE SCALE GENOMIC DNA]</scope>
    <source>
        <strain evidence="10">USNM 41457</strain>
    </source>
</reference>
<comment type="function">
    <text evidence="6">Destroys radicals which are normally produced within the cells and which are toxic to biological systems.</text>
</comment>
<dbReference type="Pfam" id="PF02777">
    <property type="entry name" value="Sod_Fe_C"/>
    <property type="match status" value="1"/>
</dbReference>
<dbReference type="InterPro" id="IPR019833">
    <property type="entry name" value="Mn/Fe_SOD_BS"/>
</dbReference>
<dbReference type="STRING" id="1003232.J8ZQ09"/>
<name>J8ZQ09_EDHAE</name>
<dbReference type="PANTHER" id="PTHR43595">
    <property type="entry name" value="37S RIBOSOMAL PROTEIN S26, MITOCHONDRIAL"/>
    <property type="match status" value="1"/>
</dbReference>
<feature type="binding site" evidence="5">
    <location>
        <position position="169"/>
    </location>
    <ligand>
        <name>Mn(2+)</name>
        <dbReference type="ChEBI" id="CHEBI:29035"/>
    </ligand>
</feature>
<dbReference type="InterPro" id="IPR019832">
    <property type="entry name" value="Mn/Fe_SOD_C"/>
</dbReference>
<dbReference type="SUPFAM" id="SSF54719">
    <property type="entry name" value="Fe,Mn superoxide dismutase (SOD), C-terminal domain"/>
    <property type="match status" value="1"/>
</dbReference>
<dbReference type="InterPro" id="IPR019831">
    <property type="entry name" value="Mn/Fe_SOD_N"/>
</dbReference>
<dbReference type="GO" id="GO:0004784">
    <property type="term" value="F:superoxide dismutase activity"/>
    <property type="evidence" value="ECO:0007669"/>
    <property type="project" value="UniProtKB-EC"/>
</dbReference>
<dbReference type="GO" id="GO:0005737">
    <property type="term" value="C:cytoplasm"/>
    <property type="evidence" value="ECO:0007669"/>
    <property type="project" value="TreeGrafter"/>
</dbReference>
<comment type="function">
    <text evidence="4">Component of the mitochondrial ribosome (mitoribosome), a dedicated translation machinery responsible for the synthesis of mitochondrial genome-encoded proteins, including at least some of the essential transmembrane subunits of the mitochondrial respiratory chain. The mitoribosomes are attached to the mitochondrial inner membrane and translation products are cotranslationally integrated into the membrane.</text>
</comment>
<sequence>MFSLPNLRYANDSLDIFVDKKTMEIHRERHHQTYINNLNKEINDKKIFLDFSLVEILKNLKDDSSHQKIRNNTGGHYNHSLFWYNINPISEISDLGQNLKNKINESFGSFENFKDLFSTTALNIFGSGWAWLCYDPISKTLRIIQTSNQDNPISNSNLIPILTLDVWEHAYYLKYQNLRKDYIENFWFVVDWKNVNYFYENYAINNLSIDIKEDGTINLTNNKQ</sequence>
<dbReference type="Gene3D" id="3.55.40.20">
    <property type="entry name" value="Iron/manganese superoxide dismutase, C-terminal domain"/>
    <property type="match status" value="1"/>
</dbReference>
<proteinExistence type="inferred from homology"/>
<dbReference type="InParanoid" id="J8ZQ09"/>
<dbReference type="PROSITE" id="PS00088">
    <property type="entry name" value="SOD_MN"/>
    <property type="match status" value="1"/>
</dbReference>
<gene>
    <name evidence="9" type="ORF">EDEG_00369</name>
</gene>
<evidence type="ECO:0000259" key="8">
    <source>
        <dbReference type="Pfam" id="PF02777"/>
    </source>
</evidence>
<evidence type="ECO:0000256" key="3">
    <source>
        <dbReference type="ARBA" id="ARBA00023002"/>
    </source>
</evidence>